<keyword evidence="1" id="KW-0812">Transmembrane</keyword>
<proteinExistence type="predicted"/>
<feature type="transmembrane region" description="Helical" evidence="1">
    <location>
        <begin position="198"/>
        <end position="217"/>
    </location>
</feature>
<feature type="non-terminal residue" evidence="2">
    <location>
        <position position="1"/>
    </location>
</feature>
<feature type="transmembrane region" description="Helical" evidence="1">
    <location>
        <begin position="325"/>
        <end position="345"/>
    </location>
</feature>
<evidence type="ECO:0000313" key="2">
    <source>
        <dbReference type="EMBL" id="CAA9311618.1"/>
    </source>
</evidence>
<dbReference type="AlphaFoldDB" id="A0A6J4KP99"/>
<name>A0A6J4KP99_9BACT</name>
<feature type="transmembrane region" description="Helical" evidence="1">
    <location>
        <begin position="432"/>
        <end position="453"/>
    </location>
</feature>
<feature type="transmembrane region" description="Helical" evidence="1">
    <location>
        <begin position="52"/>
        <end position="73"/>
    </location>
</feature>
<reference evidence="2" key="1">
    <citation type="submission" date="2020-02" db="EMBL/GenBank/DDBJ databases">
        <authorList>
            <person name="Meier V. D."/>
        </authorList>
    </citation>
    <scope>NUCLEOTIDE SEQUENCE</scope>
    <source>
        <strain evidence="2">AVDCRST_MAG11</strain>
    </source>
</reference>
<dbReference type="EMBL" id="CADCTU010000344">
    <property type="protein sequence ID" value="CAA9311618.1"/>
    <property type="molecule type" value="Genomic_DNA"/>
</dbReference>
<feature type="transmembrane region" description="Helical" evidence="1">
    <location>
        <begin position="224"/>
        <end position="243"/>
    </location>
</feature>
<feature type="transmembrane region" description="Helical" evidence="1">
    <location>
        <begin position="23"/>
        <end position="43"/>
    </location>
</feature>
<organism evidence="2">
    <name type="scientific">uncultured Gemmatimonadaceae bacterium</name>
    <dbReference type="NCBI Taxonomy" id="246130"/>
    <lineage>
        <taxon>Bacteria</taxon>
        <taxon>Pseudomonadati</taxon>
        <taxon>Gemmatimonadota</taxon>
        <taxon>Gemmatimonadia</taxon>
        <taxon>Gemmatimonadales</taxon>
        <taxon>Gemmatimonadaceae</taxon>
        <taxon>environmental samples</taxon>
    </lineage>
</organism>
<feature type="transmembrane region" description="Helical" evidence="1">
    <location>
        <begin position="79"/>
        <end position="96"/>
    </location>
</feature>
<gene>
    <name evidence="2" type="ORF">AVDCRST_MAG11-1533</name>
</gene>
<feature type="transmembrane region" description="Helical" evidence="1">
    <location>
        <begin position="108"/>
        <end position="129"/>
    </location>
</feature>
<protein>
    <recommendedName>
        <fullName evidence="3">Glycosyltransferase RgtA/B/C/D-like domain-containing protein</fullName>
    </recommendedName>
</protein>
<keyword evidence="1" id="KW-0472">Membrane</keyword>
<feature type="transmembrane region" description="Helical" evidence="1">
    <location>
        <begin position="283"/>
        <end position="310"/>
    </location>
</feature>
<evidence type="ECO:0000256" key="1">
    <source>
        <dbReference type="SAM" id="Phobius"/>
    </source>
</evidence>
<keyword evidence="1" id="KW-1133">Transmembrane helix</keyword>
<feature type="transmembrane region" description="Helical" evidence="1">
    <location>
        <begin position="255"/>
        <end position="271"/>
    </location>
</feature>
<feature type="transmembrane region" description="Helical" evidence="1">
    <location>
        <begin position="386"/>
        <end position="402"/>
    </location>
</feature>
<feature type="transmembrane region" description="Helical" evidence="1">
    <location>
        <begin position="408"/>
        <end position="425"/>
    </location>
</feature>
<evidence type="ECO:0008006" key="3">
    <source>
        <dbReference type="Google" id="ProtNLM"/>
    </source>
</evidence>
<accession>A0A6J4KP99</accession>
<sequence length="602" mass="64047">NAVATARYSGVVGPAATWDVLRVLLPAVALFGVVGLGLVRLWLPDGLRRHEWLWVLPAGAVATAFAMTPLGFAYVPFEVNLGAVALGGLGLSVWAVRSRGWPGRPGAAAIGWPVYLAGLLICVALIPAFRSGFVTVIGNGSDAHLATGTAEFLRQHHPLGTAPELPVDQMPLVWRSKQAIYYALGAVATVSGVETYEAIAPLAALLLAMAAIGMYLVARDAFGAGVAAASAALLITGLSRTVLHTGMHPYFNQTWGYLTLPFLLVLTWAVVRAPTRGGAALLALFLAIAAFSYPLVLPLPVLVGAVIWWIDGKRVRGIGLPRRPAVRVGAVVLGVALLVPLVGVAEKLVSALRVLLDPDVPLQGWAGDAQGYFPERQFLAVAVERLWWIPALVIAGFAAWELRRLPRALAGGLAAVILAGLAIAIEMRLREYGYYFHFKILAFVAPLVIVLAVVGMARARAAGVVLLAVWLAWAVAEARDEVTGTFDQLPRATLELRAWDAAIPPGASVRLDMAPGHQLWAAYMLAAQPLCSARPLLATSYPHVPVSGAADYALTWKAPRPGDAVGAPVRRNGEYALFRLRSRGSDDRCSRRMVQTVTRIGL</sequence>